<dbReference type="Proteomes" id="UP001165366">
    <property type="component" value="Unassembled WGS sequence"/>
</dbReference>
<organism evidence="1 2">
    <name type="scientific">Rhodohalobacter sulfatireducens</name>
    <dbReference type="NCBI Taxonomy" id="2911366"/>
    <lineage>
        <taxon>Bacteria</taxon>
        <taxon>Pseudomonadati</taxon>
        <taxon>Balneolota</taxon>
        <taxon>Balneolia</taxon>
        <taxon>Balneolales</taxon>
        <taxon>Balneolaceae</taxon>
        <taxon>Rhodohalobacter</taxon>
    </lineage>
</organism>
<dbReference type="RefSeq" id="WP_237851926.1">
    <property type="nucleotide sequence ID" value="NZ_JAKLWS010000001.1"/>
</dbReference>
<accession>A0ABS9K8A0</accession>
<reference evidence="1" key="2">
    <citation type="submission" date="2024-05" db="EMBL/GenBank/DDBJ databases">
        <title>Rhodohalobacter halophilus gen. nov., sp. nov., a moderately halophilic member of the family Balneolaceae.</title>
        <authorList>
            <person name="Xia J."/>
        </authorList>
    </citation>
    <scope>NUCLEOTIDE SEQUENCE</scope>
    <source>
        <strain evidence="1">WB101</strain>
    </source>
</reference>
<reference evidence="1" key="1">
    <citation type="submission" date="2022-01" db="EMBL/GenBank/DDBJ databases">
        <authorList>
            <person name="Wang Y."/>
        </authorList>
    </citation>
    <scope>NUCLEOTIDE SEQUENCE</scope>
    <source>
        <strain evidence="1">WB101</strain>
    </source>
</reference>
<keyword evidence="2" id="KW-1185">Reference proteome</keyword>
<dbReference type="EMBL" id="JAKLWS010000001">
    <property type="protein sequence ID" value="MCG2587079.1"/>
    <property type="molecule type" value="Genomic_DNA"/>
</dbReference>
<evidence type="ECO:0000313" key="1">
    <source>
        <dbReference type="EMBL" id="MCG2587079.1"/>
    </source>
</evidence>
<evidence type="ECO:0000313" key="2">
    <source>
        <dbReference type="Proteomes" id="UP001165366"/>
    </source>
</evidence>
<protein>
    <recommendedName>
        <fullName evidence="3">Exostosin GT47 domain-containing protein</fullName>
    </recommendedName>
</protein>
<name>A0ABS9K8A0_9BACT</name>
<comment type="caution">
    <text evidence="1">The sequence shown here is derived from an EMBL/GenBank/DDBJ whole genome shotgun (WGS) entry which is preliminary data.</text>
</comment>
<proteinExistence type="predicted"/>
<gene>
    <name evidence="1" type="ORF">L6773_00775</name>
</gene>
<sequence length="295" mass="34981">MSSLKRKIKYLFKPMPDPANGVITGEKIQLLCDHFIGNEKQLSKNPLLWRKKYKWKKFEHLNSPFSNRSRVFCYTEVIWDMDLLIEKLKWLKNPFLLVFHNSDVSFEKEHLKLFEALPNLKKIFSKNATVRDNRVTPLPLGIANTPFAHGQLSVINHVRERKFKKDNLVYFNFSIQTNNEKREECYQKISRKGIEFQPGKNFEDYIQSLSTYKFAICPAGSGLDTYRFWESLYLRVVPICKRNTVAEYFSRDFPVLLLDDWADLDVEKLENAYQSFSWNNQEKLDMGYYDELLTL</sequence>
<evidence type="ECO:0008006" key="3">
    <source>
        <dbReference type="Google" id="ProtNLM"/>
    </source>
</evidence>